<evidence type="ECO:0000313" key="2">
    <source>
        <dbReference type="EMBL" id="JAD56545.1"/>
    </source>
</evidence>
<reference evidence="2" key="2">
    <citation type="journal article" date="2015" name="Data Brief">
        <title>Shoot transcriptome of the giant reed, Arundo donax.</title>
        <authorList>
            <person name="Barrero R.A."/>
            <person name="Guerrero F.D."/>
            <person name="Moolhuijzen P."/>
            <person name="Goolsby J.A."/>
            <person name="Tidwell J."/>
            <person name="Bellgard S.E."/>
            <person name="Bellgard M.I."/>
        </authorList>
    </citation>
    <scope>NUCLEOTIDE SEQUENCE</scope>
    <source>
        <tissue evidence="2">Shoot tissue taken approximately 20 cm above the soil surface</tissue>
    </source>
</reference>
<dbReference type="AlphaFoldDB" id="A0A0A9B5V3"/>
<feature type="transmembrane region" description="Helical" evidence="1">
    <location>
        <begin position="6"/>
        <end position="26"/>
    </location>
</feature>
<keyword evidence="1" id="KW-0812">Transmembrane</keyword>
<sequence length="27" mass="3283">MRIDIILVILKKFILFLEFLFNAVILF</sequence>
<keyword evidence="1" id="KW-0472">Membrane</keyword>
<dbReference type="EMBL" id="GBRH01241350">
    <property type="protein sequence ID" value="JAD56545.1"/>
    <property type="molecule type" value="Transcribed_RNA"/>
</dbReference>
<name>A0A0A9B5V3_ARUDO</name>
<accession>A0A0A9B5V3</accession>
<evidence type="ECO:0000256" key="1">
    <source>
        <dbReference type="SAM" id="Phobius"/>
    </source>
</evidence>
<proteinExistence type="predicted"/>
<protein>
    <submittedName>
        <fullName evidence="2">Uncharacterized protein</fullName>
    </submittedName>
</protein>
<reference evidence="2" key="1">
    <citation type="submission" date="2014-09" db="EMBL/GenBank/DDBJ databases">
        <authorList>
            <person name="Magalhaes I.L.F."/>
            <person name="Oliveira U."/>
            <person name="Santos F.R."/>
            <person name="Vidigal T.H.D.A."/>
            <person name="Brescovit A.D."/>
            <person name="Santos A.J."/>
        </authorList>
    </citation>
    <scope>NUCLEOTIDE SEQUENCE</scope>
    <source>
        <tissue evidence="2">Shoot tissue taken approximately 20 cm above the soil surface</tissue>
    </source>
</reference>
<keyword evidence="1" id="KW-1133">Transmembrane helix</keyword>
<organism evidence="2">
    <name type="scientific">Arundo donax</name>
    <name type="common">Giant reed</name>
    <name type="synonym">Donax arundinaceus</name>
    <dbReference type="NCBI Taxonomy" id="35708"/>
    <lineage>
        <taxon>Eukaryota</taxon>
        <taxon>Viridiplantae</taxon>
        <taxon>Streptophyta</taxon>
        <taxon>Embryophyta</taxon>
        <taxon>Tracheophyta</taxon>
        <taxon>Spermatophyta</taxon>
        <taxon>Magnoliopsida</taxon>
        <taxon>Liliopsida</taxon>
        <taxon>Poales</taxon>
        <taxon>Poaceae</taxon>
        <taxon>PACMAD clade</taxon>
        <taxon>Arundinoideae</taxon>
        <taxon>Arundineae</taxon>
        <taxon>Arundo</taxon>
    </lineage>
</organism>